<dbReference type="InterPro" id="IPR015424">
    <property type="entry name" value="PyrdxlP-dep_Trfase"/>
</dbReference>
<evidence type="ECO:0008006" key="3">
    <source>
        <dbReference type="Google" id="ProtNLM"/>
    </source>
</evidence>
<evidence type="ECO:0000313" key="2">
    <source>
        <dbReference type="Proteomes" id="UP001295423"/>
    </source>
</evidence>
<evidence type="ECO:0000313" key="1">
    <source>
        <dbReference type="EMBL" id="CAJ1969538.1"/>
    </source>
</evidence>
<dbReference type="Gene3D" id="3.40.640.10">
    <property type="entry name" value="Type I PLP-dependent aspartate aminotransferase-like (Major domain)"/>
    <property type="match status" value="1"/>
</dbReference>
<gene>
    <name evidence="1" type="ORF">CYCCA115_LOCUS23760</name>
</gene>
<sequence length="138" mass="15481">MSPDGYPEEFYSDARKFDSGGKTNPILIPMLRAAMEEVALIDVNCAQQQLKVLMAPLLKWAKEHDYSVSPGPHASHLIGIRPPNRSNTALIKMCEDLKAKGFYVAVRCGGFRISPYLSTTPRDIQRLLEALEEVTNRY</sequence>
<keyword evidence="2" id="KW-1185">Reference proteome</keyword>
<dbReference type="SUPFAM" id="SSF53383">
    <property type="entry name" value="PLP-dependent transferases"/>
    <property type="match status" value="1"/>
</dbReference>
<dbReference type="EMBL" id="CAKOGP040002424">
    <property type="protein sequence ID" value="CAJ1969538.1"/>
    <property type="molecule type" value="Genomic_DNA"/>
</dbReference>
<dbReference type="Proteomes" id="UP001295423">
    <property type="component" value="Unassembled WGS sequence"/>
</dbReference>
<accession>A0AAD2GDD1</accession>
<organism evidence="1 2">
    <name type="scientific">Cylindrotheca closterium</name>
    <dbReference type="NCBI Taxonomy" id="2856"/>
    <lineage>
        <taxon>Eukaryota</taxon>
        <taxon>Sar</taxon>
        <taxon>Stramenopiles</taxon>
        <taxon>Ochrophyta</taxon>
        <taxon>Bacillariophyta</taxon>
        <taxon>Bacillariophyceae</taxon>
        <taxon>Bacillariophycidae</taxon>
        <taxon>Bacillariales</taxon>
        <taxon>Bacillariaceae</taxon>
        <taxon>Cylindrotheca</taxon>
    </lineage>
</organism>
<proteinExistence type="predicted"/>
<dbReference type="InterPro" id="IPR015421">
    <property type="entry name" value="PyrdxlP-dep_Trfase_major"/>
</dbReference>
<dbReference type="Gene3D" id="3.90.1150.10">
    <property type="entry name" value="Aspartate Aminotransferase, domain 1"/>
    <property type="match status" value="1"/>
</dbReference>
<dbReference type="InterPro" id="IPR015422">
    <property type="entry name" value="PyrdxlP-dep_Trfase_small"/>
</dbReference>
<dbReference type="AlphaFoldDB" id="A0AAD2GDD1"/>
<name>A0AAD2GDD1_9STRA</name>
<reference evidence="1" key="1">
    <citation type="submission" date="2023-08" db="EMBL/GenBank/DDBJ databases">
        <authorList>
            <person name="Audoor S."/>
            <person name="Bilcke G."/>
        </authorList>
    </citation>
    <scope>NUCLEOTIDE SEQUENCE</scope>
</reference>
<protein>
    <recommendedName>
        <fullName evidence="3">Aminotransferase class V domain-containing protein</fullName>
    </recommendedName>
</protein>
<comment type="caution">
    <text evidence="1">The sequence shown here is derived from an EMBL/GenBank/DDBJ whole genome shotgun (WGS) entry which is preliminary data.</text>
</comment>